<keyword evidence="4" id="KW-1185">Reference proteome</keyword>
<feature type="coiled-coil region" evidence="1">
    <location>
        <begin position="179"/>
        <end position="206"/>
    </location>
</feature>
<dbReference type="OrthoDB" id="1120468at2"/>
<keyword evidence="2" id="KW-1133">Transmembrane helix</keyword>
<sequence>MERSIENIWKEGFQAEEKLSAPVISNLYKRKSKLVIQQIKNRSKKDNLSLIPVALIMFGVLAFIGKALLGLYVVVLISALFFLNKKTLKNLEAIDIKTNTYEYLITYRNQIKNITTKTTWLLGIGLPIAIIPAYWIFFDGTKVMTNFKELALGIEILIVVGMTLVLLLLGVLSYRLSTRMMYARLLERLESTIEDMEELMKNSFGK</sequence>
<dbReference type="STRING" id="1073325.SAMN05444483_10563"/>
<dbReference type="Proteomes" id="UP000183945">
    <property type="component" value="Unassembled WGS sequence"/>
</dbReference>
<evidence type="ECO:0000256" key="2">
    <source>
        <dbReference type="SAM" id="Phobius"/>
    </source>
</evidence>
<name>A0A1M5HAQ8_SALEC</name>
<feature type="transmembrane region" description="Helical" evidence="2">
    <location>
        <begin position="118"/>
        <end position="138"/>
    </location>
</feature>
<evidence type="ECO:0000313" key="4">
    <source>
        <dbReference type="Proteomes" id="UP000183945"/>
    </source>
</evidence>
<accession>A0A1M5HAQ8</accession>
<dbReference type="RefSeq" id="WP_072879254.1">
    <property type="nucleotide sequence ID" value="NZ_FQVT01000005.1"/>
</dbReference>
<evidence type="ECO:0000256" key="1">
    <source>
        <dbReference type="SAM" id="Coils"/>
    </source>
</evidence>
<organism evidence="3 4">
    <name type="scientific">Salegentibacter echinorum</name>
    <dbReference type="NCBI Taxonomy" id="1073325"/>
    <lineage>
        <taxon>Bacteria</taxon>
        <taxon>Pseudomonadati</taxon>
        <taxon>Bacteroidota</taxon>
        <taxon>Flavobacteriia</taxon>
        <taxon>Flavobacteriales</taxon>
        <taxon>Flavobacteriaceae</taxon>
        <taxon>Salegentibacter</taxon>
    </lineage>
</organism>
<evidence type="ECO:0000313" key="3">
    <source>
        <dbReference type="EMBL" id="SHG13059.1"/>
    </source>
</evidence>
<dbReference type="EMBL" id="FQVT01000005">
    <property type="protein sequence ID" value="SHG13059.1"/>
    <property type="molecule type" value="Genomic_DNA"/>
</dbReference>
<protein>
    <submittedName>
        <fullName evidence="3">Uncharacterized protein</fullName>
    </submittedName>
</protein>
<keyword evidence="1" id="KW-0175">Coiled coil</keyword>
<gene>
    <name evidence="3" type="ORF">SAMN05444483_10563</name>
</gene>
<feature type="transmembrane region" description="Helical" evidence="2">
    <location>
        <begin position="50"/>
        <end position="83"/>
    </location>
</feature>
<feature type="transmembrane region" description="Helical" evidence="2">
    <location>
        <begin position="150"/>
        <end position="174"/>
    </location>
</feature>
<proteinExistence type="predicted"/>
<keyword evidence="2" id="KW-0472">Membrane</keyword>
<reference evidence="4" key="1">
    <citation type="submission" date="2016-11" db="EMBL/GenBank/DDBJ databases">
        <authorList>
            <person name="Varghese N."/>
            <person name="Submissions S."/>
        </authorList>
    </citation>
    <scope>NUCLEOTIDE SEQUENCE [LARGE SCALE GENOMIC DNA]</scope>
    <source>
        <strain evidence="4">DSM 24579</strain>
    </source>
</reference>
<keyword evidence="2" id="KW-0812">Transmembrane</keyword>
<dbReference type="AlphaFoldDB" id="A0A1M5HAQ8"/>